<dbReference type="Pfam" id="PF09917">
    <property type="entry name" value="DUF2147"/>
    <property type="match status" value="1"/>
</dbReference>
<sequence length="158" mass="17421">MTRFSAVFALAAALGLGSAAAQAAGVEGVWLTEKGKVAVELYPCGERMCGKIVWLEKPRWSEGTLKRDERNPDPALRERPWCGIEVISGLRPDGRDWEDGSFYYPKEGKTFDLEMRQNGDDTLKVRAYLGVKLLGKTEIWTRANGELPGCEPDDGSGL</sequence>
<dbReference type="EMBL" id="JAEHHL010000008">
    <property type="protein sequence ID" value="MBK0400294.1"/>
    <property type="molecule type" value="Genomic_DNA"/>
</dbReference>
<organism evidence="3 4">
    <name type="scientific">Thermohalobaculum xanthum</name>
    <dbReference type="NCBI Taxonomy" id="2753746"/>
    <lineage>
        <taxon>Bacteria</taxon>
        <taxon>Pseudomonadati</taxon>
        <taxon>Pseudomonadota</taxon>
        <taxon>Alphaproteobacteria</taxon>
        <taxon>Rhodobacterales</taxon>
        <taxon>Paracoccaceae</taxon>
        <taxon>Thermohalobaculum</taxon>
    </lineage>
</organism>
<reference evidence="3" key="1">
    <citation type="submission" date="2020-12" db="EMBL/GenBank/DDBJ databases">
        <title>Bacterial taxonomy.</title>
        <authorList>
            <person name="Pan X."/>
        </authorList>
    </citation>
    <scope>NUCLEOTIDE SEQUENCE</scope>
    <source>
        <strain evidence="3">M0105</strain>
    </source>
</reference>
<protein>
    <submittedName>
        <fullName evidence="3">DUF2147 domain-containing protein</fullName>
    </submittedName>
</protein>
<dbReference type="InterPro" id="IPR019223">
    <property type="entry name" value="DUF2147"/>
</dbReference>
<dbReference type="PANTHER" id="PTHR36919">
    <property type="entry name" value="BLR1215 PROTEIN"/>
    <property type="match status" value="1"/>
</dbReference>
<evidence type="ECO:0000256" key="1">
    <source>
        <dbReference type="SAM" id="SignalP"/>
    </source>
</evidence>
<feature type="chain" id="PRO_5035177826" evidence="1">
    <location>
        <begin position="24"/>
        <end position="158"/>
    </location>
</feature>
<evidence type="ECO:0000313" key="4">
    <source>
        <dbReference type="Proteomes" id="UP000655420"/>
    </source>
</evidence>
<dbReference type="RefSeq" id="WP_200610892.1">
    <property type="nucleotide sequence ID" value="NZ_JAEHHL010000008.1"/>
</dbReference>
<evidence type="ECO:0000313" key="3">
    <source>
        <dbReference type="EMBL" id="MBK0400294.1"/>
    </source>
</evidence>
<proteinExistence type="predicted"/>
<gene>
    <name evidence="3" type="ORF">H0I76_13930</name>
</gene>
<name>A0A8J7M822_9RHOB</name>
<accession>A0A8J7M822</accession>
<feature type="signal peptide" evidence="1">
    <location>
        <begin position="1"/>
        <end position="23"/>
    </location>
</feature>
<dbReference type="PANTHER" id="PTHR36919:SF2">
    <property type="entry name" value="BLL6627 PROTEIN"/>
    <property type="match status" value="1"/>
</dbReference>
<evidence type="ECO:0000259" key="2">
    <source>
        <dbReference type="Pfam" id="PF09917"/>
    </source>
</evidence>
<dbReference type="Gene3D" id="2.40.128.520">
    <property type="match status" value="1"/>
</dbReference>
<feature type="domain" description="DUF2147" evidence="2">
    <location>
        <begin position="28"/>
        <end position="142"/>
    </location>
</feature>
<keyword evidence="1" id="KW-0732">Signal</keyword>
<comment type="caution">
    <text evidence="3">The sequence shown here is derived from an EMBL/GenBank/DDBJ whole genome shotgun (WGS) entry which is preliminary data.</text>
</comment>
<keyword evidence="4" id="KW-1185">Reference proteome</keyword>
<dbReference type="AlphaFoldDB" id="A0A8J7M822"/>
<dbReference type="Proteomes" id="UP000655420">
    <property type="component" value="Unassembled WGS sequence"/>
</dbReference>